<dbReference type="Proteomes" id="UP000631181">
    <property type="component" value="Unassembled WGS sequence"/>
</dbReference>
<comment type="caution">
    <text evidence="3">The sequence shown here is derived from an EMBL/GenBank/DDBJ whole genome shotgun (WGS) entry which is preliminary data.</text>
</comment>
<sequence>MSNSTSCVIEPNPDVSGTGIRASIYALCLGGTIVSYALRVFSPGEDEEEFSRGVSSALGMQGMALLCTAIYQTFRKELTLFHAICVVHLLALLGLDLASKGRYSGFGPWRLWVFVCVQVVSLAAFIAFNVYLWVTAPTFGSQPSCNPDTVYVVFGVSIRAVSPIFRYVILGTLGALAGGFILTFTCMLPCVCGAWVYKRRHPNSSISFQAQGTRGCSKWFIPGPSARSETQSPRPSRDRDAGSGQRMSGQALLNFTLNKAAYCGLCIYLIVSLEQTIQRNNLDPQERGWTFGQVIAIFLLLGVANELLNVVLANWDRKVGITILVASLATCDEERRGQHNPRAQPGRRSDLCRALQDSPYALLDKS</sequence>
<feature type="transmembrane region" description="Helical" evidence="2">
    <location>
        <begin position="164"/>
        <end position="197"/>
    </location>
</feature>
<feature type="transmembrane region" description="Helical" evidence="2">
    <location>
        <begin position="111"/>
        <end position="134"/>
    </location>
</feature>
<dbReference type="EMBL" id="WIWV01000031">
    <property type="protein sequence ID" value="KAF7717081.1"/>
    <property type="molecule type" value="Genomic_DNA"/>
</dbReference>
<accession>A0A8J8W895</accession>
<feature type="transmembrane region" description="Helical" evidence="2">
    <location>
        <begin position="80"/>
        <end position="99"/>
    </location>
</feature>
<feature type="region of interest" description="Disordered" evidence="1">
    <location>
        <begin position="224"/>
        <end position="245"/>
    </location>
</feature>
<evidence type="ECO:0000256" key="2">
    <source>
        <dbReference type="SAM" id="Phobius"/>
    </source>
</evidence>
<keyword evidence="4" id="KW-1185">Reference proteome</keyword>
<dbReference type="OrthoDB" id="5427664at2759"/>
<keyword evidence="2" id="KW-0472">Membrane</keyword>
<feature type="transmembrane region" description="Helical" evidence="2">
    <location>
        <begin position="291"/>
        <end position="312"/>
    </location>
</feature>
<dbReference type="AlphaFoldDB" id="A0A8J8W895"/>
<proteinExistence type="predicted"/>
<reference evidence="3" key="1">
    <citation type="journal article" date="2020" name="Front. Microbiol.">
        <title>Gene regulatory networks of Penicillium echinulatum 2HH and Penicillium oxalicum 114-2 inferred by a computational biology approach.</title>
        <authorList>
            <person name="Lenz A.R."/>
            <person name="Galan-Vasquez E."/>
            <person name="Balbinot E."/>
            <person name="De Abreu F.P."/>
            <person name="De Oliveira N.S."/>
            <person name="Da Rosa L.O."/>
            <person name="De Avila E Silva S."/>
            <person name="Camassola M."/>
            <person name="Dillon A.J.P."/>
            <person name="Perez-Rueda E."/>
        </authorList>
    </citation>
    <scope>NUCLEOTIDE SEQUENCE</scope>
    <source>
        <strain evidence="3">S1M29</strain>
    </source>
</reference>
<evidence type="ECO:0000313" key="4">
    <source>
        <dbReference type="Proteomes" id="UP000631181"/>
    </source>
</evidence>
<evidence type="ECO:0000256" key="1">
    <source>
        <dbReference type="SAM" id="MobiDB-lite"/>
    </source>
</evidence>
<feature type="transmembrane region" description="Helical" evidence="2">
    <location>
        <begin position="251"/>
        <end position="271"/>
    </location>
</feature>
<gene>
    <name evidence="3" type="ORF">PECM_004786</name>
</gene>
<name>A0A8J8W895_9EURO</name>
<organism evidence="3 4">
    <name type="scientific">Penicillium ucsense</name>
    <dbReference type="NCBI Taxonomy" id="2839758"/>
    <lineage>
        <taxon>Eukaryota</taxon>
        <taxon>Fungi</taxon>
        <taxon>Dikarya</taxon>
        <taxon>Ascomycota</taxon>
        <taxon>Pezizomycotina</taxon>
        <taxon>Eurotiomycetes</taxon>
        <taxon>Eurotiomycetidae</taxon>
        <taxon>Eurotiales</taxon>
        <taxon>Aspergillaceae</taxon>
        <taxon>Penicillium</taxon>
    </lineage>
</organism>
<keyword evidence="2" id="KW-0812">Transmembrane</keyword>
<feature type="transmembrane region" description="Helical" evidence="2">
    <location>
        <begin position="20"/>
        <end position="41"/>
    </location>
</feature>
<keyword evidence="2" id="KW-1133">Transmembrane helix</keyword>
<evidence type="ECO:0000313" key="3">
    <source>
        <dbReference type="EMBL" id="KAF7717081.1"/>
    </source>
</evidence>
<protein>
    <submittedName>
        <fullName evidence="3">Uncharacterized protein</fullName>
    </submittedName>
</protein>
<feature type="transmembrane region" description="Helical" evidence="2">
    <location>
        <begin position="53"/>
        <end position="74"/>
    </location>
</feature>